<keyword evidence="2" id="KW-1185">Reference proteome</keyword>
<dbReference type="RefSeq" id="WP_197904167.1">
    <property type="nucleotide sequence ID" value="NZ_JACSGR010000010.1"/>
</dbReference>
<protein>
    <submittedName>
        <fullName evidence="1">Uncharacterized protein</fullName>
    </submittedName>
</protein>
<evidence type="ECO:0000313" key="1">
    <source>
        <dbReference type="EMBL" id="MBH5330333.1"/>
    </source>
</evidence>
<sequence>MTSILINKLKNSCFTANPGKPGLLEAAALRHADERGSNNLRCAAWQQAAKTNLHTGICRQEGIDRVLIM</sequence>
<dbReference type="EMBL" id="JACSGR010000010">
    <property type="protein sequence ID" value="MBH5330333.1"/>
    <property type="molecule type" value="Genomic_DNA"/>
</dbReference>
<organism evidence="1 2">
    <name type="scientific">Eikenella glucosivorans</name>
    <dbReference type="NCBI Taxonomy" id="2766967"/>
    <lineage>
        <taxon>Bacteria</taxon>
        <taxon>Pseudomonadati</taxon>
        <taxon>Pseudomonadota</taxon>
        <taxon>Betaproteobacteria</taxon>
        <taxon>Neisseriales</taxon>
        <taxon>Neisseriaceae</taxon>
        <taxon>Eikenella</taxon>
    </lineage>
</organism>
<gene>
    <name evidence="1" type="ORF">H9Q10_11730</name>
</gene>
<proteinExistence type="predicted"/>
<evidence type="ECO:0000313" key="2">
    <source>
        <dbReference type="Proteomes" id="UP000768471"/>
    </source>
</evidence>
<dbReference type="Proteomes" id="UP000768471">
    <property type="component" value="Unassembled WGS sequence"/>
</dbReference>
<accession>A0ABS0NDF7</accession>
<name>A0ABS0NDF7_9NEIS</name>
<reference evidence="1 2" key="1">
    <citation type="submission" date="2020-09" db="EMBL/GenBank/DDBJ databases">
        <title>Eikenella S3660 sp. nov., isolated from a throat swab.</title>
        <authorList>
            <person name="Buhl M."/>
        </authorList>
    </citation>
    <scope>NUCLEOTIDE SEQUENCE [LARGE SCALE GENOMIC DNA]</scope>
    <source>
        <strain evidence="1 2">S3360</strain>
    </source>
</reference>
<comment type="caution">
    <text evidence="1">The sequence shown here is derived from an EMBL/GenBank/DDBJ whole genome shotgun (WGS) entry which is preliminary data.</text>
</comment>